<protein>
    <submittedName>
        <fullName evidence="1">Uncharacterized protein</fullName>
    </submittedName>
</protein>
<dbReference type="Proteomes" id="UP001228468">
    <property type="component" value="Unassembled WGS sequence"/>
</dbReference>
<proteinExistence type="predicted"/>
<reference evidence="1 2" key="1">
    <citation type="submission" date="2023-08" db="EMBL/GenBank/DDBJ databases">
        <title>Whole Genome exploration of the biotechnological potential of heavy metal resistant bacteria.</title>
        <authorList>
            <person name="Adeniji A."/>
            <person name="Ayangbenro A."/>
        </authorList>
    </citation>
    <scope>NUCLEOTIDE SEQUENCE [LARGE SCALE GENOMIC DNA]</scope>
    <source>
        <strain evidence="1 2">ABS_30</strain>
    </source>
</reference>
<keyword evidence="2" id="KW-1185">Reference proteome</keyword>
<accession>A0ABT9K2V1</accession>
<name>A0ABT9K2V1_9PSED</name>
<comment type="caution">
    <text evidence="1">The sequence shown here is derived from an EMBL/GenBank/DDBJ whole genome shotgun (WGS) entry which is preliminary data.</text>
</comment>
<evidence type="ECO:0000313" key="2">
    <source>
        <dbReference type="Proteomes" id="UP001228468"/>
    </source>
</evidence>
<organism evidence="1 2">
    <name type="scientific">Pseudomonas iranensis</name>
    <dbReference type="NCBI Taxonomy" id="2745503"/>
    <lineage>
        <taxon>Bacteria</taxon>
        <taxon>Pseudomonadati</taxon>
        <taxon>Pseudomonadota</taxon>
        <taxon>Gammaproteobacteria</taxon>
        <taxon>Pseudomonadales</taxon>
        <taxon>Pseudomonadaceae</taxon>
        <taxon>Pseudomonas</taxon>
    </lineage>
</organism>
<dbReference type="RefSeq" id="WP_240783197.1">
    <property type="nucleotide sequence ID" value="NZ_JAVCAN010000004.1"/>
</dbReference>
<evidence type="ECO:0000313" key="1">
    <source>
        <dbReference type="EMBL" id="MDP8573021.1"/>
    </source>
</evidence>
<sequence length="463" mass="51408">MSVNIDSQAQPLDIAPVLIPGWVTAIQHPDDPHGGVPLSLAVNDKIQLLVDPWRNQSPFDTAGILLEDSQVPVITETIQPGEENKRFTMELPDGVLRNGINRIRLQVTRVTQAPVESPTLKVLYNRPRPAGEIAQSGDNPNLVMTLPDDVLKGIDAARAAAGVDVTLRYIHMRERDVITLDCDSQTKSHTVTAAQAAAGAVVMKLFTNDFWQDNPRFALRFRAIDQLGNSSGPQAIWSAATLVDVHIRKQPELDLQAPKVLEAKELNGRQLNFVRDFYEAAFATVEVSYTGSDTGQTVQVQWLGRNYTYRTAVQTVARPGQILRFQIPRLEVIDNAGAGHAEVTYTVRRPGTTVEIPSRDLDLTVTGQKYLLGEPSLNSDNTNLRAYYPALIDGSYTVRMALHGVVVRYGEEVLIKDPDYTNLPIPAAWILENRGREVIFNYTLNRTGASEPLVFSWCRRVRL</sequence>
<dbReference type="EMBL" id="JAVCAN010000004">
    <property type="protein sequence ID" value="MDP8573021.1"/>
    <property type="molecule type" value="Genomic_DNA"/>
</dbReference>
<gene>
    <name evidence="1" type="ORF">RAM78_11455</name>
</gene>